<comment type="similarity">
    <text evidence="2">Belongs to the UPF0291 family.</text>
</comment>
<dbReference type="PANTHER" id="PTHR37300">
    <property type="entry name" value="UPF0291 PROTEIN CBO2609/CLC_2481"/>
    <property type="match status" value="1"/>
</dbReference>
<dbReference type="SUPFAM" id="SSF158221">
    <property type="entry name" value="YnzC-like"/>
    <property type="match status" value="1"/>
</dbReference>
<evidence type="ECO:0000256" key="2">
    <source>
        <dbReference type="HAMAP-Rule" id="MF_01103"/>
    </source>
</evidence>
<evidence type="ECO:0000313" key="3">
    <source>
        <dbReference type="EMBL" id="MBE5034976.1"/>
    </source>
</evidence>
<dbReference type="Gene3D" id="1.10.287.540">
    <property type="entry name" value="Helix hairpin bin"/>
    <property type="match status" value="1"/>
</dbReference>
<comment type="caution">
    <text evidence="3">The sequence shown here is derived from an EMBL/GenBank/DDBJ whole genome shotgun (WGS) entry which is preliminary data.</text>
</comment>
<accession>A0ABR9QVS7</accession>
<dbReference type="Proteomes" id="UP001516588">
    <property type="component" value="Unassembled WGS sequence"/>
</dbReference>
<dbReference type="HAMAP" id="MF_01103">
    <property type="entry name" value="UPF0291"/>
    <property type="match status" value="1"/>
</dbReference>
<name>A0ABR9QVS7_9FIRM</name>
<evidence type="ECO:0000256" key="1">
    <source>
        <dbReference type="ARBA" id="ARBA00022490"/>
    </source>
</evidence>
<sequence length="72" mass="8557">MISKEKIDRINQLAAKHKSEGLTEEEKKEREVLRKEYIAAIKGQVKDHLSRIKYVEDMTEEEKAEYLKSKKH</sequence>
<keyword evidence="4" id="KW-1185">Reference proteome</keyword>
<evidence type="ECO:0000313" key="4">
    <source>
        <dbReference type="Proteomes" id="UP001516588"/>
    </source>
</evidence>
<proteinExistence type="inferred from homology"/>
<gene>
    <name evidence="3" type="ORF">INF20_01625</name>
</gene>
<dbReference type="InterPro" id="IPR009242">
    <property type="entry name" value="DUF896"/>
</dbReference>
<dbReference type="EMBL" id="JADCKA010000002">
    <property type="protein sequence ID" value="MBE5034976.1"/>
    <property type="molecule type" value="Genomic_DNA"/>
</dbReference>
<dbReference type="RefSeq" id="WP_226384647.1">
    <property type="nucleotide sequence ID" value="NZ_JADCKA010000002.1"/>
</dbReference>
<dbReference type="Pfam" id="PF05979">
    <property type="entry name" value="DUF896"/>
    <property type="match status" value="1"/>
</dbReference>
<keyword evidence="1 2" id="KW-0963">Cytoplasm</keyword>
<dbReference type="PANTHER" id="PTHR37300:SF1">
    <property type="entry name" value="UPF0291 PROTEIN YNZC"/>
    <property type="match status" value="1"/>
</dbReference>
<comment type="subcellular location">
    <subcellularLocation>
        <location evidence="2">Cytoplasm</location>
    </subcellularLocation>
</comment>
<organism evidence="3 4">
    <name type="scientific">Gallibacter intestinalis</name>
    <dbReference type="NCBI Taxonomy" id="2779356"/>
    <lineage>
        <taxon>Bacteria</taxon>
        <taxon>Bacillati</taxon>
        <taxon>Bacillota</taxon>
        <taxon>Clostridia</taxon>
        <taxon>Eubacteriales</taxon>
        <taxon>Eubacteriaceae</taxon>
        <taxon>Gallibacter</taxon>
    </lineage>
</organism>
<reference evidence="3 4" key="1">
    <citation type="submission" date="2020-10" db="EMBL/GenBank/DDBJ databases">
        <title>ChiBAC.</title>
        <authorList>
            <person name="Zenner C."/>
            <person name="Hitch T.C.A."/>
            <person name="Clavel T."/>
        </authorList>
    </citation>
    <scope>NUCLEOTIDE SEQUENCE [LARGE SCALE GENOMIC DNA]</scope>
    <source>
        <strain evidence="3 4">DSM 108706</strain>
    </source>
</reference>
<protein>
    <recommendedName>
        <fullName evidence="2">UPF0291 protein INF20_01625</fullName>
    </recommendedName>
</protein>